<keyword evidence="3 10" id="KW-1134">Transmembrane beta strand</keyword>
<evidence type="ECO:0000256" key="5">
    <source>
        <dbReference type="ARBA" id="ARBA00022729"/>
    </source>
</evidence>
<dbReference type="GO" id="GO:0009279">
    <property type="term" value="C:cell outer membrane"/>
    <property type="evidence" value="ECO:0007669"/>
    <property type="project" value="UniProtKB-SubCell"/>
</dbReference>
<organism evidence="15 16">
    <name type="scientific">Geomonas silvestris</name>
    <dbReference type="NCBI Taxonomy" id="2740184"/>
    <lineage>
        <taxon>Bacteria</taxon>
        <taxon>Pseudomonadati</taxon>
        <taxon>Thermodesulfobacteriota</taxon>
        <taxon>Desulfuromonadia</taxon>
        <taxon>Geobacterales</taxon>
        <taxon>Geobacteraceae</taxon>
        <taxon>Geomonas</taxon>
    </lineage>
</organism>
<dbReference type="InterPro" id="IPR012910">
    <property type="entry name" value="Plug_dom"/>
</dbReference>
<comment type="caution">
    <text evidence="15">The sequence shown here is derived from an EMBL/GenBank/DDBJ whole genome shotgun (WGS) entry which is preliminary data.</text>
</comment>
<dbReference type="InterPro" id="IPR037066">
    <property type="entry name" value="Plug_dom_sf"/>
</dbReference>
<dbReference type="PROSITE" id="PS52016">
    <property type="entry name" value="TONB_DEPENDENT_REC_3"/>
    <property type="match status" value="1"/>
</dbReference>
<evidence type="ECO:0000256" key="6">
    <source>
        <dbReference type="ARBA" id="ARBA00023077"/>
    </source>
</evidence>
<evidence type="ECO:0000256" key="9">
    <source>
        <dbReference type="ARBA" id="ARBA00023237"/>
    </source>
</evidence>
<keyword evidence="7 10" id="KW-0472">Membrane</keyword>
<sequence length="691" mass="75816">MAVSGLSYHYRSRLKQLWVAFVFVSCCCSPFSLPLPATATETAVEGAAAAPDQALPDLSLEQLLQVRLFSPARKSQTLSDVTSAVFVINQEDIRRSGATTLPDLLRMVPGVQVASIDGNTWAVSIRGFNGTFANKLLVLIDGRSVYTPLYGGVYWDVQDLVLEDIDRIEVIRGSGSTMWGGNAVNGVISIITKDARDTAGALVTGLAGSRERGTAALRYGSGIGDSSSYRLYLKYLNRGESAAAGTPAVSDDQEMTRGGFRIDSVPHNDLHLTVQGDFYGGSAGKAFTMPTLTRPYSVTLPQTAELYGANLLTRADWLQGPSSRFSLQLYYDRTDRDNALVSEARDTLDLDLQHNLQVARIHEITWGAGYRFLHDRVDGTRNLFLLDPPSRSQHLLNLFLQDEITLVPETLRLVAGSKLEYTEFTGWGVQPSARLLWTPTRGYSVWGAVTRSTRTPSRGEQDARRGIQTVPPTPTVPLPTVVIATGNRQLDPESLISYEIGFRADLTDTFAADLSSFYNQYRGIIAPRQGAPFRDGSQITLPLNLANLNDYDSSGVELALQWQPAAWWKLKGGYSFIEFSGAGADNSLANRATPAHQGTLRSQVNLGRDIDLDLWARYAGRNSYPLLTGSVQIPAYLTMDLRLAWRALPGLELSLVGQNLLEERHLESVSDLSVARHQVERTVYGKAAWAF</sequence>
<dbReference type="GO" id="GO:0044718">
    <property type="term" value="P:siderophore transmembrane transport"/>
    <property type="evidence" value="ECO:0007669"/>
    <property type="project" value="TreeGrafter"/>
</dbReference>
<gene>
    <name evidence="15" type="ORF">GMST_28150</name>
</gene>
<dbReference type="InterPro" id="IPR039426">
    <property type="entry name" value="TonB-dep_rcpt-like"/>
</dbReference>
<evidence type="ECO:0000256" key="10">
    <source>
        <dbReference type="PROSITE-ProRule" id="PRU01360"/>
    </source>
</evidence>
<feature type="signal peptide" evidence="12">
    <location>
        <begin position="1"/>
        <end position="39"/>
    </location>
</feature>
<feature type="domain" description="TonB-dependent receptor plug" evidence="14">
    <location>
        <begin position="78"/>
        <end position="187"/>
    </location>
</feature>
<dbReference type="EMBL" id="BLXX01000008">
    <property type="protein sequence ID" value="GFO60490.1"/>
    <property type="molecule type" value="Genomic_DNA"/>
</dbReference>
<protein>
    <submittedName>
        <fullName evidence="15">TonB-dependent receptor</fullName>
    </submittedName>
</protein>
<keyword evidence="2 10" id="KW-0813">Transport</keyword>
<comment type="similarity">
    <text evidence="10 11">Belongs to the TonB-dependent receptor family.</text>
</comment>
<feature type="domain" description="TonB-dependent receptor-like beta-barrel" evidence="13">
    <location>
        <begin position="243"/>
        <end position="660"/>
    </location>
</feature>
<dbReference type="PANTHER" id="PTHR30069">
    <property type="entry name" value="TONB-DEPENDENT OUTER MEMBRANE RECEPTOR"/>
    <property type="match status" value="1"/>
</dbReference>
<keyword evidence="5 12" id="KW-0732">Signal</keyword>
<dbReference type="RefSeq" id="WP_183355306.1">
    <property type="nucleotide sequence ID" value="NZ_BLXX01000008.1"/>
</dbReference>
<evidence type="ECO:0000259" key="14">
    <source>
        <dbReference type="Pfam" id="PF07715"/>
    </source>
</evidence>
<evidence type="ECO:0000256" key="2">
    <source>
        <dbReference type="ARBA" id="ARBA00022448"/>
    </source>
</evidence>
<proteinExistence type="inferred from homology"/>
<evidence type="ECO:0000256" key="8">
    <source>
        <dbReference type="ARBA" id="ARBA00023170"/>
    </source>
</evidence>
<dbReference type="GO" id="GO:0015344">
    <property type="term" value="F:siderophore uptake transmembrane transporter activity"/>
    <property type="evidence" value="ECO:0007669"/>
    <property type="project" value="TreeGrafter"/>
</dbReference>
<evidence type="ECO:0000313" key="15">
    <source>
        <dbReference type="EMBL" id="GFO60490.1"/>
    </source>
</evidence>
<dbReference type="Gene3D" id="2.170.130.10">
    <property type="entry name" value="TonB-dependent receptor, plug domain"/>
    <property type="match status" value="1"/>
</dbReference>
<dbReference type="InterPro" id="IPR036942">
    <property type="entry name" value="Beta-barrel_TonB_sf"/>
</dbReference>
<dbReference type="Pfam" id="PF00593">
    <property type="entry name" value="TonB_dep_Rec_b-barrel"/>
    <property type="match status" value="1"/>
</dbReference>
<dbReference type="CDD" id="cd01347">
    <property type="entry name" value="ligand_gated_channel"/>
    <property type="match status" value="1"/>
</dbReference>
<evidence type="ECO:0000256" key="12">
    <source>
        <dbReference type="SAM" id="SignalP"/>
    </source>
</evidence>
<evidence type="ECO:0000256" key="7">
    <source>
        <dbReference type="ARBA" id="ARBA00023136"/>
    </source>
</evidence>
<dbReference type="AlphaFoldDB" id="A0A6V8MKG4"/>
<evidence type="ECO:0000256" key="3">
    <source>
        <dbReference type="ARBA" id="ARBA00022452"/>
    </source>
</evidence>
<dbReference type="InterPro" id="IPR000531">
    <property type="entry name" value="Beta-barrel_TonB"/>
</dbReference>
<evidence type="ECO:0000313" key="16">
    <source>
        <dbReference type="Proteomes" id="UP000556026"/>
    </source>
</evidence>
<dbReference type="PANTHER" id="PTHR30069:SF29">
    <property type="entry name" value="HEMOGLOBIN AND HEMOGLOBIN-HAPTOGLOBIN-BINDING PROTEIN 1-RELATED"/>
    <property type="match status" value="1"/>
</dbReference>
<evidence type="ECO:0000259" key="13">
    <source>
        <dbReference type="Pfam" id="PF00593"/>
    </source>
</evidence>
<dbReference type="Pfam" id="PF07715">
    <property type="entry name" value="Plug"/>
    <property type="match status" value="1"/>
</dbReference>
<comment type="subcellular location">
    <subcellularLocation>
        <location evidence="1 10">Cell outer membrane</location>
        <topology evidence="1 10">Multi-pass membrane protein</topology>
    </subcellularLocation>
</comment>
<evidence type="ECO:0000256" key="4">
    <source>
        <dbReference type="ARBA" id="ARBA00022692"/>
    </source>
</evidence>
<feature type="chain" id="PRO_5027812831" evidence="12">
    <location>
        <begin position="40"/>
        <end position="691"/>
    </location>
</feature>
<keyword evidence="8 15" id="KW-0675">Receptor</keyword>
<accession>A0A6V8MKG4</accession>
<dbReference type="Gene3D" id="2.40.170.20">
    <property type="entry name" value="TonB-dependent receptor, beta-barrel domain"/>
    <property type="match status" value="1"/>
</dbReference>
<evidence type="ECO:0000256" key="1">
    <source>
        <dbReference type="ARBA" id="ARBA00004571"/>
    </source>
</evidence>
<keyword evidence="6 11" id="KW-0798">TonB box</keyword>
<keyword evidence="16" id="KW-1185">Reference proteome</keyword>
<keyword evidence="9 10" id="KW-0998">Cell outer membrane</keyword>
<keyword evidence="4 10" id="KW-0812">Transmembrane</keyword>
<reference evidence="16" key="1">
    <citation type="submission" date="2020-06" db="EMBL/GenBank/DDBJ databases">
        <title>Draft genomic sequence of Geomonas sp. Red330.</title>
        <authorList>
            <person name="Itoh H."/>
            <person name="Zhenxing X."/>
            <person name="Ushijima N."/>
            <person name="Masuda Y."/>
            <person name="Shiratori Y."/>
            <person name="Senoo K."/>
        </authorList>
    </citation>
    <scope>NUCLEOTIDE SEQUENCE [LARGE SCALE GENOMIC DNA]</scope>
    <source>
        <strain evidence="16">Red330</strain>
    </source>
</reference>
<name>A0A6V8MKG4_9BACT</name>
<evidence type="ECO:0000256" key="11">
    <source>
        <dbReference type="RuleBase" id="RU003357"/>
    </source>
</evidence>
<dbReference type="Proteomes" id="UP000556026">
    <property type="component" value="Unassembled WGS sequence"/>
</dbReference>
<dbReference type="SUPFAM" id="SSF56935">
    <property type="entry name" value="Porins"/>
    <property type="match status" value="1"/>
</dbReference>